<protein>
    <submittedName>
        <fullName evidence="5">Short-chain dehydrogenase</fullName>
    </submittedName>
</protein>
<dbReference type="PROSITE" id="PS00061">
    <property type="entry name" value="ADH_SHORT"/>
    <property type="match status" value="1"/>
</dbReference>
<dbReference type="PRINTS" id="PR00081">
    <property type="entry name" value="GDHRDH"/>
</dbReference>
<evidence type="ECO:0000256" key="3">
    <source>
        <dbReference type="RuleBase" id="RU000363"/>
    </source>
</evidence>
<evidence type="ECO:0000313" key="6">
    <source>
        <dbReference type="Proteomes" id="UP001321542"/>
    </source>
</evidence>
<dbReference type="RefSeq" id="WP_286247769.1">
    <property type="nucleotide sequence ID" value="NZ_AP018448.1"/>
</dbReference>
<dbReference type="EMBL" id="AP018448">
    <property type="protein sequence ID" value="BBC29609.1"/>
    <property type="molecule type" value="Genomic_DNA"/>
</dbReference>
<dbReference type="Gene3D" id="3.40.50.720">
    <property type="entry name" value="NAD(P)-binding Rossmann-like Domain"/>
    <property type="match status" value="1"/>
</dbReference>
<keyword evidence="6" id="KW-1185">Reference proteome</keyword>
<reference evidence="5 6" key="1">
    <citation type="journal article" date="2010" name="ChemBioChem">
        <title>Cloning and characterization of the biosynthetic gene cluster of 16-membered macrolide antibiotic FD-891: involvement of a dual functional cytochrome P450 monooxygenase catalyzing epoxidation and hydroxylation.</title>
        <authorList>
            <person name="Kudo F."/>
            <person name="Motegi A."/>
            <person name="Mizoue K."/>
            <person name="Eguchi T."/>
        </authorList>
    </citation>
    <scope>NUCLEOTIDE SEQUENCE [LARGE SCALE GENOMIC DNA]</scope>
    <source>
        <strain evidence="5 6">A-8890</strain>
    </source>
</reference>
<reference evidence="5 6" key="2">
    <citation type="journal article" date="2023" name="ChemBioChem">
        <title>Acyltransferase Domain Exchange between Two Independent Type I Polyketide Synthases in the Same Producer Strain of Macrolide Antibiotics.</title>
        <authorList>
            <person name="Kudo F."/>
            <person name="Kishikawa K."/>
            <person name="Tsuboi K."/>
            <person name="Kido T."/>
            <person name="Usui T."/>
            <person name="Hashimoto J."/>
            <person name="Shin-Ya K."/>
            <person name="Miyanaga A."/>
            <person name="Eguchi T."/>
        </authorList>
    </citation>
    <scope>NUCLEOTIDE SEQUENCE [LARGE SCALE GENOMIC DNA]</scope>
    <source>
        <strain evidence="5 6">A-8890</strain>
    </source>
</reference>
<comment type="similarity">
    <text evidence="1 3">Belongs to the short-chain dehydrogenases/reductases (SDR) family.</text>
</comment>
<evidence type="ECO:0000256" key="4">
    <source>
        <dbReference type="SAM" id="MobiDB-lite"/>
    </source>
</evidence>
<name>A0ABM7F205_9ACTN</name>
<evidence type="ECO:0000313" key="5">
    <source>
        <dbReference type="EMBL" id="BBC29609.1"/>
    </source>
</evidence>
<sequence length="275" mass="29286">MSIVMVTGAASGIGAATAREAVRRGHRVALADIDLAGAVELAGRLGSSALAVELDVRDEEAWEAAFETVAARLGPVEVLINNAGIIHTGYARQLSMAQHRHMVEVNLIGPMTGMMTALPRMRAQGHGHIITICSMSSFMPLIGYTSYGATKHGLRAFHHSVAIEEQGGPVTFSIIHPPGTRTPMLEQEMADPSSVITFAEKPLTPEHVASVIVDAIVKKPLEVVHPALAGRFQRVAGVFPRLMHVAIPRVAAMAKRRSPGARQTPATPRGQEGSR</sequence>
<evidence type="ECO:0000256" key="1">
    <source>
        <dbReference type="ARBA" id="ARBA00006484"/>
    </source>
</evidence>
<dbReference type="Pfam" id="PF00106">
    <property type="entry name" value="adh_short"/>
    <property type="match status" value="1"/>
</dbReference>
<dbReference type="PRINTS" id="PR00080">
    <property type="entry name" value="SDRFAMILY"/>
</dbReference>
<dbReference type="Proteomes" id="UP001321542">
    <property type="component" value="Chromosome"/>
</dbReference>
<dbReference type="CDD" id="cd05233">
    <property type="entry name" value="SDR_c"/>
    <property type="match status" value="1"/>
</dbReference>
<dbReference type="InterPro" id="IPR036291">
    <property type="entry name" value="NAD(P)-bd_dom_sf"/>
</dbReference>
<evidence type="ECO:0000256" key="2">
    <source>
        <dbReference type="ARBA" id="ARBA00023002"/>
    </source>
</evidence>
<organism evidence="5 6">
    <name type="scientific">Streptomyces graminofaciens</name>
    <dbReference type="NCBI Taxonomy" id="68212"/>
    <lineage>
        <taxon>Bacteria</taxon>
        <taxon>Bacillati</taxon>
        <taxon>Actinomycetota</taxon>
        <taxon>Actinomycetes</taxon>
        <taxon>Kitasatosporales</taxon>
        <taxon>Streptomycetaceae</taxon>
        <taxon>Streptomyces</taxon>
    </lineage>
</organism>
<dbReference type="SUPFAM" id="SSF51735">
    <property type="entry name" value="NAD(P)-binding Rossmann-fold domains"/>
    <property type="match status" value="1"/>
</dbReference>
<gene>
    <name evidence="5" type="ORF">SGFS_009030</name>
</gene>
<feature type="region of interest" description="Disordered" evidence="4">
    <location>
        <begin position="253"/>
        <end position="275"/>
    </location>
</feature>
<proteinExistence type="inferred from homology"/>
<dbReference type="InterPro" id="IPR020904">
    <property type="entry name" value="Sc_DH/Rdtase_CS"/>
</dbReference>
<dbReference type="InterPro" id="IPR002347">
    <property type="entry name" value="SDR_fam"/>
</dbReference>
<accession>A0ABM7F205</accession>
<dbReference type="PANTHER" id="PTHR44196:SF1">
    <property type="entry name" value="DEHYDROGENASE_REDUCTASE SDR FAMILY MEMBER 7B"/>
    <property type="match status" value="1"/>
</dbReference>
<keyword evidence="2" id="KW-0560">Oxidoreductase</keyword>
<dbReference type="PANTHER" id="PTHR44196">
    <property type="entry name" value="DEHYDROGENASE/REDUCTASE SDR FAMILY MEMBER 7B"/>
    <property type="match status" value="1"/>
</dbReference>